<gene>
    <name evidence="1" type="ORF">Golob_000252</name>
</gene>
<dbReference type="AlphaFoldDB" id="A0A7J8N7Y2"/>
<evidence type="ECO:0000313" key="2">
    <source>
        <dbReference type="Proteomes" id="UP000593572"/>
    </source>
</evidence>
<proteinExistence type="predicted"/>
<sequence length="19" mass="2222">MFRGMPTELRTALLRQMVA</sequence>
<comment type="caution">
    <text evidence="1">The sequence shown here is derived from an EMBL/GenBank/DDBJ whole genome shotgun (WGS) entry which is preliminary data.</text>
</comment>
<reference evidence="1 2" key="1">
    <citation type="journal article" date="2019" name="Genome Biol. Evol.">
        <title>Insights into the evolution of the New World diploid cottons (Gossypium, subgenus Houzingenia) based on genome sequencing.</title>
        <authorList>
            <person name="Grover C.E."/>
            <person name="Arick M.A. 2nd"/>
            <person name="Thrash A."/>
            <person name="Conover J.L."/>
            <person name="Sanders W.S."/>
            <person name="Peterson D.G."/>
            <person name="Frelichowski J.E."/>
            <person name="Scheffler J.A."/>
            <person name="Scheffler B.E."/>
            <person name="Wendel J.F."/>
        </authorList>
    </citation>
    <scope>NUCLEOTIDE SEQUENCE [LARGE SCALE GENOMIC DNA]</scope>
    <source>
        <strain evidence="1">157</strain>
        <tissue evidence="1">Leaf</tissue>
    </source>
</reference>
<dbReference type="EMBL" id="JABEZX010000013">
    <property type="protein sequence ID" value="MBA0572952.1"/>
    <property type="molecule type" value="Genomic_DNA"/>
</dbReference>
<keyword evidence="2" id="KW-1185">Reference proteome</keyword>
<evidence type="ECO:0000313" key="1">
    <source>
        <dbReference type="EMBL" id="MBA0572952.1"/>
    </source>
</evidence>
<protein>
    <submittedName>
        <fullName evidence="1">Uncharacterized protein</fullName>
    </submittedName>
</protein>
<accession>A0A7J8N7Y2</accession>
<dbReference type="Proteomes" id="UP000593572">
    <property type="component" value="Unassembled WGS sequence"/>
</dbReference>
<organism evidence="1 2">
    <name type="scientific">Gossypium lobatum</name>
    <dbReference type="NCBI Taxonomy" id="34289"/>
    <lineage>
        <taxon>Eukaryota</taxon>
        <taxon>Viridiplantae</taxon>
        <taxon>Streptophyta</taxon>
        <taxon>Embryophyta</taxon>
        <taxon>Tracheophyta</taxon>
        <taxon>Spermatophyta</taxon>
        <taxon>Magnoliopsida</taxon>
        <taxon>eudicotyledons</taxon>
        <taxon>Gunneridae</taxon>
        <taxon>Pentapetalae</taxon>
        <taxon>rosids</taxon>
        <taxon>malvids</taxon>
        <taxon>Malvales</taxon>
        <taxon>Malvaceae</taxon>
        <taxon>Malvoideae</taxon>
        <taxon>Gossypium</taxon>
    </lineage>
</organism>
<name>A0A7J8N7Y2_9ROSI</name>